<dbReference type="RefSeq" id="WP_252593672.1">
    <property type="nucleotide sequence ID" value="NZ_CP099489.1"/>
</dbReference>
<evidence type="ECO:0000313" key="3">
    <source>
        <dbReference type="EMBL" id="USQ80296.1"/>
    </source>
</evidence>
<proteinExistence type="inferred from homology"/>
<accession>A0ABY4YU52</accession>
<dbReference type="EMBL" id="CP099489">
    <property type="protein sequence ID" value="USQ80296.1"/>
    <property type="molecule type" value="Genomic_DNA"/>
</dbReference>
<protein>
    <submittedName>
        <fullName evidence="3">Barstar family protein</fullName>
    </submittedName>
</protein>
<dbReference type="Proteomes" id="UP001056455">
    <property type="component" value="Chromosome"/>
</dbReference>
<organism evidence="3 4">
    <name type="scientific">Ornithinimicrobium faecis</name>
    <dbReference type="NCBI Taxonomy" id="2934158"/>
    <lineage>
        <taxon>Bacteria</taxon>
        <taxon>Bacillati</taxon>
        <taxon>Actinomycetota</taxon>
        <taxon>Actinomycetes</taxon>
        <taxon>Micrococcales</taxon>
        <taxon>Ornithinimicrobiaceae</taxon>
        <taxon>Ornithinimicrobium</taxon>
    </lineage>
</organism>
<evidence type="ECO:0000256" key="1">
    <source>
        <dbReference type="ARBA" id="ARBA00006845"/>
    </source>
</evidence>
<reference evidence="3" key="1">
    <citation type="submission" date="2022-06" db="EMBL/GenBank/DDBJ databases">
        <title>Ornithinimicrobium HY1793.</title>
        <authorList>
            <person name="Huang Y."/>
        </authorList>
    </citation>
    <scope>NUCLEOTIDE SEQUENCE</scope>
    <source>
        <strain evidence="3">HY1793</strain>
    </source>
</reference>
<dbReference type="InterPro" id="IPR000468">
    <property type="entry name" value="Barstar"/>
</dbReference>
<comment type="similarity">
    <text evidence="1">Belongs to the barstar family.</text>
</comment>
<sequence>MPSGSSSKLTRVHDVLPALRGRGVILASPQDGEHIRQHLGSVGFTVVEADLPAELRAAQATIAGALRLPETAARNLDALVDSLRDLATWWPDDERIVLLLHGAESLVEGDLPGWHTLTEILQRASADLWRGGAQGDRAFETIALVDRHGVARLPEAQA</sequence>
<name>A0ABY4YU52_9MICO</name>
<dbReference type="Pfam" id="PF01337">
    <property type="entry name" value="Barstar"/>
    <property type="match status" value="1"/>
</dbReference>
<keyword evidence="4" id="KW-1185">Reference proteome</keyword>
<gene>
    <name evidence="3" type="ORF">NF556_01135</name>
</gene>
<dbReference type="InterPro" id="IPR035905">
    <property type="entry name" value="Barstar-like_sf"/>
</dbReference>
<evidence type="ECO:0000259" key="2">
    <source>
        <dbReference type="Pfam" id="PF01337"/>
    </source>
</evidence>
<evidence type="ECO:0000313" key="4">
    <source>
        <dbReference type="Proteomes" id="UP001056455"/>
    </source>
</evidence>
<feature type="domain" description="Barstar (barnase inhibitor)" evidence="2">
    <location>
        <begin position="58"/>
        <end position="128"/>
    </location>
</feature>
<dbReference type="SUPFAM" id="SSF52038">
    <property type="entry name" value="Barstar-related"/>
    <property type="match status" value="1"/>
</dbReference>
<dbReference type="Gene3D" id="3.30.370.10">
    <property type="entry name" value="Barstar-like"/>
    <property type="match status" value="1"/>
</dbReference>